<feature type="region of interest" description="Disordered" evidence="1">
    <location>
        <begin position="60"/>
        <end position="172"/>
    </location>
</feature>
<dbReference type="Pfam" id="PF10253">
    <property type="entry name" value="PRCC"/>
    <property type="match status" value="1"/>
</dbReference>
<feature type="compositionally biased region" description="Low complexity" evidence="1">
    <location>
        <begin position="225"/>
        <end position="239"/>
    </location>
</feature>
<dbReference type="EMBL" id="JAMWBK010000006">
    <property type="protein sequence ID" value="KAJ8904234.1"/>
    <property type="molecule type" value="Genomic_DNA"/>
</dbReference>
<feature type="compositionally biased region" description="Basic and acidic residues" evidence="1">
    <location>
        <begin position="150"/>
        <end position="160"/>
    </location>
</feature>
<gene>
    <name evidence="2" type="ORF">NDN08_000758</name>
</gene>
<feature type="region of interest" description="Disordered" evidence="1">
    <location>
        <begin position="211"/>
        <end position="251"/>
    </location>
</feature>
<feature type="region of interest" description="Disordered" evidence="1">
    <location>
        <begin position="1"/>
        <end position="26"/>
    </location>
</feature>
<dbReference type="Proteomes" id="UP001157974">
    <property type="component" value="Unassembled WGS sequence"/>
</dbReference>
<comment type="caution">
    <text evidence="2">The sequence shown here is derived from an EMBL/GenBank/DDBJ whole genome shotgun (WGS) entry which is preliminary data.</text>
</comment>
<dbReference type="InterPro" id="IPR018800">
    <property type="entry name" value="PRCC"/>
</dbReference>
<evidence type="ECO:0008006" key="4">
    <source>
        <dbReference type="Google" id="ProtNLM"/>
    </source>
</evidence>
<reference evidence="2 3" key="1">
    <citation type="journal article" date="2023" name="Nat. Commun.">
        <title>Origin of minicircular mitochondrial genomes in red algae.</title>
        <authorList>
            <person name="Lee Y."/>
            <person name="Cho C.H."/>
            <person name="Lee Y.M."/>
            <person name="Park S.I."/>
            <person name="Yang J.H."/>
            <person name="West J.A."/>
            <person name="Bhattacharya D."/>
            <person name="Yoon H.S."/>
        </authorList>
    </citation>
    <scope>NUCLEOTIDE SEQUENCE [LARGE SCALE GENOMIC DNA]</scope>
    <source>
        <strain evidence="2 3">CCMP1338</strain>
        <tissue evidence="2">Whole cell</tissue>
    </source>
</reference>
<dbReference type="PANTHER" id="PTHR13621:SF2">
    <property type="entry name" value="PROLINE-RICH PROTEIN PRCC"/>
    <property type="match status" value="1"/>
</dbReference>
<feature type="compositionally biased region" description="Polar residues" evidence="1">
    <location>
        <begin position="66"/>
        <end position="90"/>
    </location>
</feature>
<dbReference type="PANTHER" id="PTHR13621">
    <property type="entry name" value="PROLINE-RICH PROTEIN PRCC"/>
    <property type="match status" value="1"/>
</dbReference>
<proteinExistence type="predicted"/>
<evidence type="ECO:0000313" key="2">
    <source>
        <dbReference type="EMBL" id="KAJ8904234.1"/>
    </source>
</evidence>
<evidence type="ECO:0000313" key="3">
    <source>
        <dbReference type="Proteomes" id="UP001157974"/>
    </source>
</evidence>
<accession>A0AAV8UNW0</accession>
<organism evidence="2 3">
    <name type="scientific">Rhodosorus marinus</name>
    <dbReference type="NCBI Taxonomy" id="101924"/>
    <lineage>
        <taxon>Eukaryota</taxon>
        <taxon>Rhodophyta</taxon>
        <taxon>Stylonematophyceae</taxon>
        <taxon>Stylonematales</taxon>
        <taxon>Stylonemataceae</taxon>
        <taxon>Rhodosorus</taxon>
    </lineage>
</organism>
<protein>
    <recommendedName>
        <fullName evidence="4">Ribosome biogenesis protein NOP53</fullName>
    </recommendedName>
</protein>
<name>A0AAV8UNW0_9RHOD</name>
<sequence length="281" mass="31117">MSLNLVADYGSSSEEEEAPDIEEKKKDAKKVVVVKALRQIGGSAISVVKDDEDVEEVKAKVVSSKPDNPQAKTSRSKFNSFLPTPKNVESSAPRPTRKAASIETRKRKILHRDPFSIRRKVVQSENALEPEGAPPRPAQVERSGESNAQDMERAEHHIYEEQTVAAGRPSTGELPAAVLKDLERDGIELDGDVLEVNQADNLNFRGQGAEETLKSQEQGYRQQRLASASTHGGLSSSSKTQKRKSQITSLAADLASRQVELEDKRNRGMRTKRETWAKYGW</sequence>
<evidence type="ECO:0000256" key="1">
    <source>
        <dbReference type="SAM" id="MobiDB-lite"/>
    </source>
</evidence>
<dbReference type="AlphaFoldDB" id="A0AAV8UNW0"/>
<keyword evidence="3" id="KW-1185">Reference proteome</keyword>
<dbReference type="GO" id="GO:0005634">
    <property type="term" value="C:nucleus"/>
    <property type="evidence" value="ECO:0007669"/>
    <property type="project" value="TreeGrafter"/>
</dbReference>